<protein>
    <submittedName>
        <fullName evidence="1">Uncharacterized protein</fullName>
    </submittedName>
</protein>
<reference evidence="1 2" key="1">
    <citation type="submission" date="2022-04" db="EMBL/GenBank/DDBJ databases">
        <authorList>
            <person name="Ra J.-S."/>
            <person name="Kim S.-B."/>
        </authorList>
    </citation>
    <scope>NUCLEOTIDE SEQUENCE [LARGE SCALE GENOMIC DNA]</scope>
    <source>
        <strain evidence="1 2">MMS21-Er5</strain>
    </source>
</reference>
<sequence length="81" mass="9663">MYQFKELKDTDMVVEIFKTNVQKESDRDYVVNMMQKQFPECKINFDLEDCDKILRIEGFDLQYDSVVRHVAGLGYTCVRLE</sequence>
<evidence type="ECO:0000313" key="2">
    <source>
        <dbReference type="Proteomes" id="UP000829998"/>
    </source>
</evidence>
<dbReference type="RefSeq" id="WP_248729521.1">
    <property type="nucleotide sequence ID" value="NZ_CP096829.1"/>
</dbReference>
<dbReference type="EMBL" id="CP096829">
    <property type="protein sequence ID" value="UPZ17556.1"/>
    <property type="molecule type" value="Genomic_DNA"/>
</dbReference>
<keyword evidence="2" id="KW-1185">Reference proteome</keyword>
<gene>
    <name evidence="1" type="ORF">M0M44_09425</name>
</gene>
<evidence type="ECO:0000313" key="1">
    <source>
        <dbReference type="EMBL" id="UPZ17556.1"/>
    </source>
</evidence>
<dbReference type="Proteomes" id="UP000829998">
    <property type="component" value="Chromosome"/>
</dbReference>
<organism evidence="1 2">
    <name type="scientific">Flavobacterium humidisoli</name>
    <dbReference type="NCBI Taxonomy" id="2937442"/>
    <lineage>
        <taxon>Bacteria</taxon>
        <taxon>Pseudomonadati</taxon>
        <taxon>Bacteroidota</taxon>
        <taxon>Flavobacteriia</taxon>
        <taxon>Flavobacteriales</taxon>
        <taxon>Flavobacteriaceae</taxon>
        <taxon>Flavobacterium</taxon>
    </lineage>
</organism>
<name>A0ABY4LWU5_9FLAO</name>
<accession>A0ABY4LWU5</accession>
<proteinExistence type="predicted"/>